<dbReference type="RefSeq" id="WP_344539910.1">
    <property type="nucleotide sequence ID" value="NZ_BAAATD010000002.1"/>
</dbReference>
<reference evidence="2" key="1">
    <citation type="journal article" date="2019" name="Int. J. Syst. Evol. Microbiol.">
        <title>The Global Catalogue of Microorganisms (GCM) 10K type strain sequencing project: providing services to taxonomists for standard genome sequencing and annotation.</title>
        <authorList>
            <consortium name="The Broad Institute Genomics Platform"/>
            <consortium name="The Broad Institute Genome Sequencing Center for Infectious Disease"/>
            <person name="Wu L."/>
            <person name="Ma J."/>
        </authorList>
    </citation>
    <scope>NUCLEOTIDE SEQUENCE [LARGE SCALE GENOMIC DNA]</scope>
    <source>
        <strain evidence="2">JCM 6833</strain>
    </source>
</reference>
<accession>A0ABP6BU55</accession>
<dbReference type="Gene3D" id="3.30.530.20">
    <property type="match status" value="1"/>
</dbReference>
<dbReference type="SUPFAM" id="SSF55961">
    <property type="entry name" value="Bet v1-like"/>
    <property type="match status" value="1"/>
</dbReference>
<dbReference type="EMBL" id="BAAATD010000002">
    <property type="protein sequence ID" value="GAA2587407.1"/>
    <property type="molecule type" value="Genomic_DNA"/>
</dbReference>
<evidence type="ECO:0000313" key="1">
    <source>
        <dbReference type="EMBL" id="GAA2587407.1"/>
    </source>
</evidence>
<dbReference type="CDD" id="cd07812">
    <property type="entry name" value="SRPBCC"/>
    <property type="match status" value="1"/>
</dbReference>
<gene>
    <name evidence="1" type="ORF">GCM10010411_20270</name>
</gene>
<organism evidence="1 2">
    <name type="scientific">Actinomadura fulvescens</name>
    <dbReference type="NCBI Taxonomy" id="46160"/>
    <lineage>
        <taxon>Bacteria</taxon>
        <taxon>Bacillati</taxon>
        <taxon>Actinomycetota</taxon>
        <taxon>Actinomycetes</taxon>
        <taxon>Streptosporangiales</taxon>
        <taxon>Thermomonosporaceae</taxon>
        <taxon>Actinomadura</taxon>
    </lineage>
</organism>
<evidence type="ECO:0000313" key="2">
    <source>
        <dbReference type="Proteomes" id="UP001501509"/>
    </source>
</evidence>
<keyword evidence="2" id="KW-1185">Reference proteome</keyword>
<name>A0ABP6BU55_9ACTN</name>
<proteinExistence type="predicted"/>
<dbReference type="Proteomes" id="UP001501509">
    <property type="component" value="Unassembled WGS sequence"/>
</dbReference>
<comment type="caution">
    <text evidence="1">The sequence shown here is derived from an EMBL/GenBank/DDBJ whole genome shotgun (WGS) entry which is preliminary data.</text>
</comment>
<protein>
    <submittedName>
        <fullName evidence="1">SRPBCC family protein</fullName>
    </submittedName>
</protein>
<sequence length="158" mass="17330">MAVRHHYFAAPREAVWAALADGARYADWVVGTREILREDPAWPAVGSQIEFAVGWGPLKYRNRTVVRICEPLDRLELEIKMGLLGAVRVAFQLLPWGEGAVLIVDEHPLRGISAGLHGPPGEVVLSLRNRLMLRNLTAIVAEKKREGAGEPAASRVPG</sequence>
<dbReference type="InterPro" id="IPR023393">
    <property type="entry name" value="START-like_dom_sf"/>
</dbReference>